<feature type="compositionally biased region" description="Low complexity" evidence="1">
    <location>
        <begin position="238"/>
        <end position="247"/>
    </location>
</feature>
<reference evidence="2" key="1">
    <citation type="submission" date="2021-11" db="EMBL/GenBank/DDBJ databases">
        <authorList>
            <consortium name="Genoscope - CEA"/>
            <person name="William W."/>
        </authorList>
    </citation>
    <scope>NUCLEOTIDE SEQUENCE</scope>
</reference>
<name>A0A8J2WZL3_9STRA</name>
<sequence>MAQPIDALRDLGPRRTLFGAEALPRLPSSQKREPLRDRTNTTQKWSSERKKRPPKPKHKPMKRPDTGAAPPNLRRRRVRIATISPESTLEAQHVELKQPSPAQKRRARRKARKLNRRSNAWDFASPDIGKKLDPQTVTPSPEFEGTPNRRSRRAPRSAPYSNSGRHDGALVLTSLTPGSDERLKRTLRRTAAVAPAATPHQLPLINDATPIINDTPQTGSSPEELTILDPSPMPTPRSPTVVSPQTSPSVLSASAKEASPEVDALFEPAMMRCVTRTKLLEYLEEDCEDTVRLEDDDCASTEEDEAELTFRGETPSNNTDWSWRYDFMEEQAAPDDSDDDDDRVASPPLNKADDALDDMTSGDDDPFAAPPPQLAATFKVNAPVKVFPLFSQFPSNALGNQRLLPIDEDAPLLVDVNGDPLTHVLGWHSFAYSADPRRSTLQDAATEVRESCLRDCARVCRSWRGFVSPILARERRRFVDETHLLRDARVHPLVNGVHLAPCAFQATAAAAKRFARLPFKDGDVVLIDCAVLQKATQRLAAAHPSHPVLQRAARATAVLFSKLPRCRMRIYQCHAVGVPRGLEQARGPGGLVLIEIGAPPRVCPVEASPSEDMLHHDTLELDEQIPMAAAALPLFPPSPAGWRFSLPLPLLEPGVLRRVVPCTYRPVARSRWPFAFGSLKGRRQLPLGVVATRTARGAGQLLVVRDAKSGKSATGDAATWGMEAWARGELVLGAHDASPEAAPAALGHLVLEPAPDLDELEGRLAPAFHA</sequence>
<accession>A0A8J2WZL3</accession>
<feature type="compositionally biased region" description="Basic and acidic residues" evidence="1">
    <location>
        <begin position="30"/>
        <end position="39"/>
    </location>
</feature>
<feature type="compositionally biased region" description="Polar residues" evidence="1">
    <location>
        <begin position="213"/>
        <end position="223"/>
    </location>
</feature>
<feature type="region of interest" description="Disordered" evidence="1">
    <location>
        <begin position="213"/>
        <end position="247"/>
    </location>
</feature>
<feature type="region of interest" description="Disordered" evidence="1">
    <location>
        <begin position="1"/>
        <end position="177"/>
    </location>
</feature>
<dbReference type="OrthoDB" id="10687936at2759"/>
<evidence type="ECO:0000313" key="2">
    <source>
        <dbReference type="EMBL" id="CAH0373959.1"/>
    </source>
</evidence>
<organism evidence="2 3">
    <name type="scientific">Pelagomonas calceolata</name>
    <dbReference type="NCBI Taxonomy" id="35677"/>
    <lineage>
        <taxon>Eukaryota</taxon>
        <taxon>Sar</taxon>
        <taxon>Stramenopiles</taxon>
        <taxon>Ochrophyta</taxon>
        <taxon>Pelagophyceae</taxon>
        <taxon>Pelagomonadales</taxon>
        <taxon>Pelagomonadaceae</taxon>
        <taxon>Pelagomonas</taxon>
    </lineage>
</organism>
<feature type="compositionally biased region" description="Acidic residues" evidence="1">
    <location>
        <begin position="328"/>
        <end position="342"/>
    </location>
</feature>
<evidence type="ECO:0000313" key="3">
    <source>
        <dbReference type="Proteomes" id="UP000789595"/>
    </source>
</evidence>
<feature type="compositionally biased region" description="Basic residues" evidence="1">
    <location>
        <begin position="49"/>
        <end position="61"/>
    </location>
</feature>
<evidence type="ECO:0000256" key="1">
    <source>
        <dbReference type="SAM" id="MobiDB-lite"/>
    </source>
</evidence>
<feature type="compositionally biased region" description="Basic residues" evidence="1">
    <location>
        <begin position="103"/>
        <end position="116"/>
    </location>
</feature>
<feature type="compositionally biased region" description="Acidic residues" evidence="1">
    <location>
        <begin position="297"/>
        <end position="307"/>
    </location>
</feature>
<feature type="compositionally biased region" description="Acidic residues" evidence="1">
    <location>
        <begin position="355"/>
        <end position="366"/>
    </location>
</feature>
<protein>
    <submittedName>
        <fullName evidence="2">Uncharacterized protein</fullName>
    </submittedName>
</protein>
<keyword evidence="3" id="KW-1185">Reference proteome</keyword>
<dbReference type="EMBL" id="CAKKNE010000004">
    <property type="protein sequence ID" value="CAH0373959.1"/>
    <property type="molecule type" value="Genomic_DNA"/>
</dbReference>
<gene>
    <name evidence="2" type="ORF">PECAL_4P12130</name>
</gene>
<comment type="caution">
    <text evidence="2">The sequence shown here is derived from an EMBL/GenBank/DDBJ whole genome shotgun (WGS) entry which is preliminary data.</text>
</comment>
<proteinExistence type="predicted"/>
<dbReference type="Proteomes" id="UP000789595">
    <property type="component" value="Unassembled WGS sequence"/>
</dbReference>
<feature type="region of interest" description="Disordered" evidence="1">
    <location>
        <begin position="297"/>
        <end position="372"/>
    </location>
</feature>
<dbReference type="AlphaFoldDB" id="A0A8J2WZL3"/>